<reference evidence="2 3" key="1">
    <citation type="submission" date="2006-09" db="EMBL/GenBank/DDBJ databases">
        <authorList>
            <person name="Emerson D."/>
            <person name="Ferriera S."/>
            <person name="Johnson J."/>
            <person name="Kravitz S."/>
            <person name="Halpern A."/>
            <person name="Remington K."/>
            <person name="Beeson K."/>
            <person name="Tran B."/>
            <person name="Rogers Y.-H."/>
            <person name="Friedman R."/>
            <person name="Venter J.C."/>
        </authorList>
    </citation>
    <scope>NUCLEOTIDE SEQUENCE [LARGE SCALE GENOMIC DNA]</scope>
    <source>
        <strain evidence="2 3">PV-1</strain>
    </source>
</reference>
<sequence length="166" mass="18528">MRLTSKGRYAVSAMVDLNKQQNDGPVTLAAISERQFISLSYLEQLFRRLRENGLVRSVRGPGGGYLLAKDAVDISIADIIRAVNEPVRTTMCENGVRGCHRGNRCDTHQLWESLGQHIYRFLDAVSLAKVCERDVFLDRIDLGDVDAYMPVSRTMPDSAVKIEAVS</sequence>
<dbReference type="GO" id="GO:0003700">
    <property type="term" value="F:DNA-binding transcription factor activity"/>
    <property type="evidence" value="ECO:0007669"/>
    <property type="project" value="TreeGrafter"/>
</dbReference>
<keyword evidence="3" id="KW-1185">Reference proteome</keyword>
<comment type="caution">
    <text evidence="2">The sequence shown here is derived from an EMBL/GenBank/DDBJ whole genome shotgun (WGS) entry which is preliminary data.</text>
</comment>
<dbReference type="PROSITE" id="PS51197">
    <property type="entry name" value="HTH_RRF2_2"/>
    <property type="match status" value="1"/>
</dbReference>
<dbReference type="InParanoid" id="Q0EWF7"/>
<dbReference type="EMBL" id="AATS01000020">
    <property type="protein sequence ID" value="EAU53622.1"/>
    <property type="molecule type" value="Genomic_DNA"/>
</dbReference>
<dbReference type="HOGENOM" id="CLU_107144_0_0_0"/>
<dbReference type="OrthoDB" id="9808360at2"/>
<dbReference type="GO" id="GO:0005829">
    <property type="term" value="C:cytosol"/>
    <property type="evidence" value="ECO:0007669"/>
    <property type="project" value="TreeGrafter"/>
</dbReference>
<dbReference type="Pfam" id="PF02082">
    <property type="entry name" value="Rrf2"/>
    <property type="match status" value="1"/>
</dbReference>
<dbReference type="FunFam" id="1.10.10.10:FF:000026">
    <property type="entry name" value="HTH-type transcriptional regulator IscR"/>
    <property type="match status" value="1"/>
</dbReference>
<dbReference type="Proteomes" id="UP000005297">
    <property type="component" value="Unassembled WGS sequence"/>
</dbReference>
<keyword evidence="1" id="KW-0238">DNA-binding</keyword>
<organism evidence="2 3">
    <name type="scientific">Mariprofundus ferrooxydans PV-1</name>
    <dbReference type="NCBI Taxonomy" id="314345"/>
    <lineage>
        <taxon>Bacteria</taxon>
        <taxon>Pseudomonadati</taxon>
        <taxon>Pseudomonadota</taxon>
        <taxon>Candidatius Mariprofundia</taxon>
        <taxon>Mariprofundales</taxon>
        <taxon>Mariprofundaceae</taxon>
        <taxon>Mariprofundus</taxon>
    </lineage>
</organism>
<dbReference type="PANTHER" id="PTHR33221:SF5">
    <property type="entry name" value="HTH-TYPE TRANSCRIPTIONAL REGULATOR ISCR"/>
    <property type="match status" value="1"/>
</dbReference>
<dbReference type="SUPFAM" id="SSF46785">
    <property type="entry name" value="Winged helix' DNA-binding domain"/>
    <property type="match status" value="1"/>
</dbReference>
<evidence type="ECO:0000256" key="1">
    <source>
        <dbReference type="ARBA" id="ARBA00023125"/>
    </source>
</evidence>
<dbReference type="InterPro" id="IPR036390">
    <property type="entry name" value="WH_DNA-bd_sf"/>
</dbReference>
<dbReference type="STRING" id="314344.AL013_13090"/>
<gene>
    <name evidence="2" type="ORF">SPV1_13522</name>
</gene>
<dbReference type="PROSITE" id="PS01332">
    <property type="entry name" value="HTH_RRF2_1"/>
    <property type="match status" value="1"/>
</dbReference>
<dbReference type="NCBIfam" id="TIGR00738">
    <property type="entry name" value="rrf2_super"/>
    <property type="match status" value="1"/>
</dbReference>
<name>Q0EWF7_9PROT</name>
<dbReference type="InterPro" id="IPR000944">
    <property type="entry name" value="Tscrpt_reg_Rrf2"/>
</dbReference>
<dbReference type="AlphaFoldDB" id="Q0EWF7"/>
<proteinExistence type="predicted"/>
<dbReference type="InterPro" id="IPR030489">
    <property type="entry name" value="TR_Rrf2-type_CS"/>
</dbReference>
<dbReference type="eggNOG" id="COG1959">
    <property type="taxonomic scope" value="Bacteria"/>
</dbReference>
<dbReference type="RefSeq" id="WP_009850217.1">
    <property type="nucleotide sequence ID" value="NZ_DS022294.1"/>
</dbReference>
<dbReference type="FunCoup" id="Q0EWF7">
    <property type="interactions" value="341"/>
</dbReference>
<evidence type="ECO:0000313" key="3">
    <source>
        <dbReference type="Proteomes" id="UP000005297"/>
    </source>
</evidence>
<dbReference type="InterPro" id="IPR036388">
    <property type="entry name" value="WH-like_DNA-bd_sf"/>
</dbReference>
<protein>
    <submittedName>
        <fullName evidence="2">Iron-sulphur cluster assembly transcription factor IscR</fullName>
    </submittedName>
</protein>
<evidence type="ECO:0000313" key="2">
    <source>
        <dbReference type="EMBL" id="EAU53622.1"/>
    </source>
</evidence>
<dbReference type="GO" id="GO:0003677">
    <property type="term" value="F:DNA binding"/>
    <property type="evidence" value="ECO:0007669"/>
    <property type="project" value="UniProtKB-KW"/>
</dbReference>
<dbReference type="Gene3D" id="1.10.10.10">
    <property type="entry name" value="Winged helix-like DNA-binding domain superfamily/Winged helix DNA-binding domain"/>
    <property type="match status" value="1"/>
</dbReference>
<dbReference type="PANTHER" id="PTHR33221">
    <property type="entry name" value="WINGED HELIX-TURN-HELIX TRANSCRIPTIONAL REGULATOR, RRF2 FAMILY"/>
    <property type="match status" value="1"/>
</dbReference>
<accession>Q0EWF7</accession>